<protein>
    <recommendedName>
        <fullName evidence="1">C2H2-type domain-containing protein</fullName>
    </recommendedName>
</protein>
<dbReference type="PROSITE" id="PS00028">
    <property type="entry name" value="ZINC_FINGER_C2H2_1"/>
    <property type="match status" value="1"/>
</dbReference>
<evidence type="ECO:0000313" key="3">
    <source>
        <dbReference type="Proteomes" id="UP000518266"/>
    </source>
</evidence>
<proteinExistence type="predicted"/>
<dbReference type="InterPro" id="IPR013087">
    <property type="entry name" value="Znf_C2H2_type"/>
</dbReference>
<comment type="caution">
    <text evidence="2">The sequence shown here is derived from an EMBL/GenBank/DDBJ whole genome shotgun (WGS) entry which is preliminary data.</text>
</comment>
<dbReference type="AlphaFoldDB" id="A0A7J5XSH4"/>
<dbReference type="PANTHER" id="PTHR46240">
    <property type="entry name" value="SER/THR PROTEIN KINASE ULK4"/>
    <property type="match status" value="1"/>
</dbReference>
<feature type="domain" description="C2H2-type" evidence="1">
    <location>
        <begin position="97"/>
        <end position="119"/>
    </location>
</feature>
<dbReference type="InterPro" id="IPR045906">
    <property type="entry name" value="ULK4"/>
</dbReference>
<organism evidence="2 3">
    <name type="scientific">Dissostichus mawsoni</name>
    <name type="common">Antarctic cod</name>
    <dbReference type="NCBI Taxonomy" id="36200"/>
    <lineage>
        <taxon>Eukaryota</taxon>
        <taxon>Metazoa</taxon>
        <taxon>Chordata</taxon>
        <taxon>Craniata</taxon>
        <taxon>Vertebrata</taxon>
        <taxon>Euteleostomi</taxon>
        <taxon>Actinopterygii</taxon>
        <taxon>Neopterygii</taxon>
        <taxon>Teleostei</taxon>
        <taxon>Neoteleostei</taxon>
        <taxon>Acanthomorphata</taxon>
        <taxon>Eupercaria</taxon>
        <taxon>Perciformes</taxon>
        <taxon>Notothenioidei</taxon>
        <taxon>Nototheniidae</taxon>
        <taxon>Dissostichus</taxon>
    </lineage>
</organism>
<sequence length="171" mass="19391">MLEKVSHHVLPALLELLHNILKQLSAVVRSALQSQRLSCPAVEMEVAEKLLLENRPLSQLSTHLIHMMSTENQEVSEEALQCLSMLVQLYGGEGYDCLSPSCLQSFSHMLRTHMHPEAHRIQRSTLRIIKRLVQTTERSDWSECPEGAGLLCLLQDITTSNRCVFVLFEDT</sequence>
<dbReference type="SUPFAM" id="SSF48371">
    <property type="entry name" value="ARM repeat"/>
    <property type="match status" value="1"/>
</dbReference>
<dbReference type="InterPro" id="IPR011989">
    <property type="entry name" value="ARM-like"/>
</dbReference>
<keyword evidence="3" id="KW-1185">Reference proteome</keyword>
<dbReference type="Proteomes" id="UP000518266">
    <property type="component" value="Unassembled WGS sequence"/>
</dbReference>
<dbReference type="EMBL" id="JAAKFY010000021">
    <property type="protein sequence ID" value="KAF3840084.1"/>
    <property type="molecule type" value="Genomic_DNA"/>
</dbReference>
<reference evidence="2 3" key="1">
    <citation type="submission" date="2020-03" db="EMBL/GenBank/DDBJ databases">
        <title>Dissostichus mawsoni Genome sequencing and assembly.</title>
        <authorList>
            <person name="Park H."/>
        </authorList>
    </citation>
    <scope>NUCLEOTIDE SEQUENCE [LARGE SCALE GENOMIC DNA]</scope>
    <source>
        <strain evidence="2">DM0001</strain>
        <tissue evidence="2">Muscle</tissue>
    </source>
</reference>
<dbReference type="InterPro" id="IPR016024">
    <property type="entry name" value="ARM-type_fold"/>
</dbReference>
<evidence type="ECO:0000259" key="1">
    <source>
        <dbReference type="PROSITE" id="PS00028"/>
    </source>
</evidence>
<dbReference type="Gene3D" id="1.25.10.10">
    <property type="entry name" value="Leucine-rich Repeat Variant"/>
    <property type="match status" value="1"/>
</dbReference>
<name>A0A7J5XSH4_DISMA</name>
<feature type="non-terminal residue" evidence="2">
    <location>
        <position position="1"/>
    </location>
</feature>
<gene>
    <name evidence="2" type="ORF">F7725_018801</name>
</gene>
<evidence type="ECO:0000313" key="2">
    <source>
        <dbReference type="EMBL" id="KAF3840084.1"/>
    </source>
</evidence>
<accession>A0A7J5XSH4</accession>
<dbReference type="OrthoDB" id="24822at2759"/>
<dbReference type="PANTHER" id="PTHR46240:SF1">
    <property type="entry name" value="SERINE_THREONINE-PROTEIN KINASE ULK4"/>
    <property type="match status" value="1"/>
</dbReference>